<dbReference type="Proteomes" id="UP000268652">
    <property type="component" value="Unassembled WGS sequence"/>
</dbReference>
<comment type="caution">
    <text evidence="9">The sequence shown here is derived from an EMBL/GenBank/DDBJ whole genome shotgun (WGS) entry which is preliminary data.</text>
</comment>
<dbReference type="AlphaFoldDB" id="A0A3A9WD93"/>
<evidence type="ECO:0000256" key="3">
    <source>
        <dbReference type="ARBA" id="ARBA00022692"/>
    </source>
</evidence>
<evidence type="ECO:0000259" key="8">
    <source>
        <dbReference type="Pfam" id="PF02687"/>
    </source>
</evidence>
<dbReference type="EMBL" id="RBDX01000006">
    <property type="protein sequence ID" value="RKN10263.1"/>
    <property type="molecule type" value="Genomic_DNA"/>
</dbReference>
<feature type="transmembrane region" description="Helical" evidence="7">
    <location>
        <begin position="274"/>
        <end position="294"/>
    </location>
</feature>
<dbReference type="GO" id="GO:0005886">
    <property type="term" value="C:plasma membrane"/>
    <property type="evidence" value="ECO:0007669"/>
    <property type="project" value="UniProtKB-SubCell"/>
</dbReference>
<gene>
    <name evidence="10" type="ORF">D7318_11965</name>
    <name evidence="9" type="ORF">D7319_10785</name>
</gene>
<keyword evidence="4 7" id="KW-1133">Transmembrane helix</keyword>
<comment type="similarity">
    <text evidence="6">Belongs to the ABC-4 integral membrane protein family.</text>
</comment>
<keyword evidence="11" id="KW-1185">Reference proteome</keyword>
<proteinExistence type="inferred from homology"/>
<evidence type="ECO:0000313" key="10">
    <source>
        <dbReference type="EMBL" id="RKN24604.1"/>
    </source>
</evidence>
<evidence type="ECO:0000256" key="6">
    <source>
        <dbReference type="ARBA" id="ARBA00038076"/>
    </source>
</evidence>
<evidence type="ECO:0000256" key="2">
    <source>
        <dbReference type="ARBA" id="ARBA00022475"/>
    </source>
</evidence>
<feature type="domain" description="ABC3 transporter permease C-terminal" evidence="8">
    <location>
        <begin position="322"/>
        <end position="435"/>
    </location>
</feature>
<dbReference type="InterPro" id="IPR003838">
    <property type="entry name" value="ABC3_permease_C"/>
</dbReference>
<evidence type="ECO:0000313" key="12">
    <source>
        <dbReference type="Proteomes" id="UP000275024"/>
    </source>
</evidence>
<name>A0A3A9WD93_9ACTN</name>
<evidence type="ECO:0000313" key="9">
    <source>
        <dbReference type="EMBL" id="RKN10263.1"/>
    </source>
</evidence>
<evidence type="ECO:0000256" key="5">
    <source>
        <dbReference type="ARBA" id="ARBA00023136"/>
    </source>
</evidence>
<accession>A0A3A9WD93</accession>
<feature type="transmembrane region" description="Helical" evidence="7">
    <location>
        <begin position="321"/>
        <end position="345"/>
    </location>
</feature>
<dbReference type="Pfam" id="PF02687">
    <property type="entry name" value="FtsX"/>
    <property type="match status" value="2"/>
</dbReference>
<sequence>MLSLAMRSVRQRPGRFVGTLMAATLGAAITMMFNSLHDTAGAVGVDDASSETLTLTGGVVGGYGSLLVFFAIASTLTINVRQRQEELHLLRCSGATPAQIKRMVMVEALAVAVVGALLAVLPAMLGGRLLLEMFKDTDQVAGGVDYAFGPIALGSGFGITLIASMGAAFLAVRRATRAADGGRAPRGRARTIGGLLALVAGAGGASTTFAMPSDDPALMAPAAYGAILLSIGFAALSPGLLRMLLTVFGRPVSLIGGAGGYLAVTNIRRRADQLAGVLMPLICFTGIGIATLYIQAVESSALDASGLTRSVDDKNVETVNMVVVGIIVIFSCIMLINSLYAAVSYRRAEFGRQRLIGATPAQVQKMVVVEALVLAGMGVFFGTLAGLAGIVPFTVARTDQTLPDEGLGIWLGIVGIAAAATLVTSLVTARRALRVPAIESVAVAA</sequence>
<organism evidence="9 12">
    <name type="scientific">Streptomyces radicis</name>
    <dbReference type="NCBI Taxonomy" id="1750517"/>
    <lineage>
        <taxon>Bacteria</taxon>
        <taxon>Bacillati</taxon>
        <taxon>Actinomycetota</taxon>
        <taxon>Actinomycetes</taxon>
        <taxon>Kitasatosporales</taxon>
        <taxon>Streptomycetaceae</taxon>
        <taxon>Streptomyces</taxon>
    </lineage>
</organism>
<evidence type="ECO:0000256" key="7">
    <source>
        <dbReference type="SAM" id="Phobius"/>
    </source>
</evidence>
<dbReference type="GO" id="GO:0022857">
    <property type="term" value="F:transmembrane transporter activity"/>
    <property type="evidence" value="ECO:0007669"/>
    <property type="project" value="TreeGrafter"/>
</dbReference>
<dbReference type="PANTHER" id="PTHR30572">
    <property type="entry name" value="MEMBRANE COMPONENT OF TRANSPORTER-RELATED"/>
    <property type="match status" value="1"/>
</dbReference>
<feature type="transmembrane region" description="Helical" evidence="7">
    <location>
        <begin position="192"/>
        <end position="211"/>
    </location>
</feature>
<dbReference type="OrthoDB" id="3223244at2"/>
<dbReference type="InterPro" id="IPR050250">
    <property type="entry name" value="Macrolide_Exporter_MacB"/>
</dbReference>
<dbReference type="Proteomes" id="UP000275024">
    <property type="component" value="Unassembled WGS sequence"/>
</dbReference>
<dbReference type="PANTHER" id="PTHR30572:SF4">
    <property type="entry name" value="ABC TRANSPORTER PERMEASE YTRF"/>
    <property type="match status" value="1"/>
</dbReference>
<feature type="transmembrane region" description="Helical" evidence="7">
    <location>
        <begin position="60"/>
        <end position="80"/>
    </location>
</feature>
<protein>
    <submittedName>
        <fullName evidence="9">ABC transporter permease</fullName>
    </submittedName>
</protein>
<dbReference type="EMBL" id="RBDY01000006">
    <property type="protein sequence ID" value="RKN24604.1"/>
    <property type="molecule type" value="Genomic_DNA"/>
</dbReference>
<feature type="transmembrane region" description="Helical" evidence="7">
    <location>
        <begin position="407"/>
        <end position="429"/>
    </location>
</feature>
<feature type="transmembrane region" description="Helical" evidence="7">
    <location>
        <begin position="108"/>
        <end position="131"/>
    </location>
</feature>
<reference evidence="11 12" key="1">
    <citation type="submission" date="2018-09" db="EMBL/GenBank/DDBJ databases">
        <title>Streptomyces sp. nov. DS1-2, an endophytic actinomycete isolated from roots of Dendrobium scabrilingue.</title>
        <authorList>
            <person name="Kuncharoen N."/>
            <person name="Kudo T."/>
            <person name="Ohkuma M."/>
            <person name="Yuki M."/>
            <person name="Tanasupawat S."/>
        </authorList>
    </citation>
    <scope>NUCLEOTIDE SEQUENCE [LARGE SCALE GENOMIC DNA]</scope>
    <source>
        <strain evidence="9 12">AZ1-7</strain>
        <strain evidence="10 11">DS1-2</strain>
    </source>
</reference>
<comment type="subcellular location">
    <subcellularLocation>
        <location evidence="1">Cell membrane</location>
        <topology evidence="1">Multi-pass membrane protein</topology>
    </subcellularLocation>
</comment>
<keyword evidence="5 7" id="KW-0472">Membrane</keyword>
<keyword evidence="3 7" id="KW-0812">Transmembrane</keyword>
<evidence type="ECO:0000313" key="11">
    <source>
        <dbReference type="Proteomes" id="UP000268652"/>
    </source>
</evidence>
<evidence type="ECO:0000256" key="1">
    <source>
        <dbReference type="ARBA" id="ARBA00004651"/>
    </source>
</evidence>
<feature type="transmembrane region" description="Helical" evidence="7">
    <location>
        <begin position="223"/>
        <end position="245"/>
    </location>
</feature>
<keyword evidence="2" id="KW-1003">Cell membrane</keyword>
<feature type="domain" description="ABC3 transporter permease C-terminal" evidence="8">
    <location>
        <begin position="64"/>
        <end position="176"/>
    </location>
</feature>
<dbReference type="RefSeq" id="WP_120696937.1">
    <property type="nucleotide sequence ID" value="NZ_RBDX01000006.1"/>
</dbReference>
<feature type="transmembrane region" description="Helical" evidence="7">
    <location>
        <begin position="151"/>
        <end position="172"/>
    </location>
</feature>
<feature type="transmembrane region" description="Helical" evidence="7">
    <location>
        <begin position="366"/>
        <end position="395"/>
    </location>
</feature>
<evidence type="ECO:0000256" key="4">
    <source>
        <dbReference type="ARBA" id="ARBA00022989"/>
    </source>
</evidence>